<organism evidence="3 4">
    <name type="scientific">Allacma fusca</name>
    <dbReference type="NCBI Taxonomy" id="39272"/>
    <lineage>
        <taxon>Eukaryota</taxon>
        <taxon>Metazoa</taxon>
        <taxon>Ecdysozoa</taxon>
        <taxon>Arthropoda</taxon>
        <taxon>Hexapoda</taxon>
        <taxon>Collembola</taxon>
        <taxon>Symphypleona</taxon>
        <taxon>Sminthuridae</taxon>
        <taxon>Allacma</taxon>
    </lineage>
</organism>
<dbReference type="AlphaFoldDB" id="A0A8J2PRV4"/>
<sequence>MESEKSISNFYAGRSIFITGATGFVGKCLLSKLLTSCSEIGRIYILVRDKHHIQSQDEIRTRLSEIVDSKVLENVSKDKPVILDNIFCLQGDLTLPNCGFNQETMELLRDVEIVIHCAAAITFNMALPKVMKVNVGGTYNVLTVATQMRNVKAFVYVSTAFCMHHETILDEKVYKANIEPLEALKAFQNMPADWLQSVTSGILKEEPNTYSYSKHMAEMLVESFQDQLPVCVVRPGAILGAYKEPILGWSNTRSSISQYYHMIFSGAYQTLLFNPKTSFAVTPVDYAVNTILAAAWRRGSFSDSGFVVYNCVPNAENMVFHRQIINWGYQTAQKDSYGIIRYILSPGFSNSYSIFRLKNQMFFELCNLFKYPWKENRNL</sequence>
<evidence type="ECO:0000313" key="3">
    <source>
        <dbReference type="EMBL" id="CAG7831299.1"/>
    </source>
</evidence>
<dbReference type="Proteomes" id="UP000708208">
    <property type="component" value="Unassembled WGS sequence"/>
</dbReference>
<dbReference type="Pfam" id="PF07993">
    <property type="entry name" value="NAD_binding_4"/>
    <property type="match status" value="1"/>
</dbReference>
<dbReference type="EMBL" id="CAJVCH010559864">
    <property type="protein sequence ID" value="CAG7831299.1"/>
    <property type="molecule type" value="Genomic_DNA"/>
</dbReference>
<feature type="domain" description="Thioester reductase (TE)" evidence="2">
    <location>
        <begin position="18"/>
        <end position="291"/>
    </location>
</feature>
<dbReference type="PANTHER" id="PTHR11011:SF45">
    <property type="entry name" value="FATTY ACYL-COA REDUCTASE CG8306-RELATED"/>
    <property type="match status" value="1"/>
</dbReference>
<name>A0A8J2PRV4_9HEXA</name>
<dbReference type="InterPro" id="IPR013120">
    <property type="entry name" value="FAR_NAD-bd"/>
</dbReference>
<dbReference type="InterPro" id="IPR026055">
    <property type="entry name" value="FAR"/>
</dbReference>
<dbReference type="EC" id="1.2.1.84" evidence="1"/>
<keyword evidence="1" id="KW-0560">Oxidoreductase</keyword>
<comment type="catalytic activity">
    <reaction evidence="1">
        <text>a long-chain fatty acyl-CoA + 2 NADPH + 2 H(+) = a long-chain primary fatty alcohol + 2 NADP(+) + CoA</text>
        <dbReference type="Rhea" id="RHEA:52716"/>
        <dbReference type="ChEBI" id="CHEBI:15378"/>
        <dbReference type="ChEBI" id="CHEBI:57287"/>
        <dbReference type="ChEBI" id="CHEBI:57783"/>
        <dbReference type="ChEBI" id="CHEBI:58349"/>
        <dbReference type="ChEBI" id="CHEBI:77396"/>
        <dbReference type="ChEBI" id="CHEBI:83139"/>
        <dbReference type="EC" id="1.2.1.84"/>
    </reaction>
</comment>
<dbReference type="GO" id="GO:0080019">
    <property type="term" value="F:alcohol-forming very long-chain fatty acyl-CoA reductase activity"/>
    <property type="evidence" value="ECO:0007669"/>
    <property type="project" value="InterPro"/>
</dbReference>
<gene>
    <name evidence="3" type="ORF">AFUS01_LOCUS41049</name>
</gene>
<dbReference type="OrthoDB" id="429813at2759"/>
<evidence type="ECO:0000313" key="4">
    <source>
        <dbReference type="Proteomes" id="UP000708208"/>
    </source>
</evidence>
<feature type="non-terminal residue" evidence="3">
    <location>
        <position position="1"/>
    </location>
</feature>
<keyword evidence="4" id="KW-1185">Reference proteome</keyword>
<comment type="caution">
    <text evidence="3">The sequence shown here is derived from an EMBL/GenBank/DDBJ whole genome shotgun (WGS) entry which is preliminary data.</text>
</comment>
<dbReference type="GO" id="GO:0005777">
    <property type="term" value="C:peroxisome"/>
    <property type="evidence" value="ECO:0007669"/>
    <property type="project" value="TreeGrafter"/>
</dbReference>
<proteinExistence type="inferred from homology"/>
<comment type="function">
    <text evidence="1">Catalyzes the reduction of fatty acyl-CoA to fatty alcohols.</text>
</comment>
<dbReference type="GO" id="GO:0102965">
    <property type="term" value="F:alcohol-forming long-chain fatty acyl-CoA reductase activity"/>
    <property type="evidence" value="ECO:0007669"/>
    <property type="project" value="UniProtKB-EC"/>
</dbReference>
<dbReference type="CDD" id="cd05236">
    <property type="entry name" value="FAR-N_SDR_e"/>
    <property type="match status" value="1"/>
</dbReference>
<accession>A0A8J2PRV4</accession>
<keyword evidence="1" id="KW-0444">Lipid biosynthesis</keyword>
<evidence type="ECO:0000256" key="1">
    <source>
        <dbReference type="RuleBase" id="RU363097"/>
    </source>
</evidence>
<keyword evidence="1" id="KW-0443">Lipid metabolism</keyword>
<reference evidence="3" key="1">
    <citation type="submission" date="2021-06" db="EMBL/GenBank/DDBJ databases">
        <authorList>
            <person name="Hodson N. C."/>
            <person name="Mongue J. A."/>
            <person name="Jaron S. K."/>
        </authorList>
    </citation>
    <scope>NUCLEOTIDE SEQUENCE</scope>
</reference>
<dbReference type="GO" id="GO:0035336">
    <property type="term" value="P:long-chain fatty-acyl-CoA metabolic process"/>
    <property type="evidence" value="ECO:0007669"/>
    <property type="project" value="TreeGrafter"/>
</dbReference>
<keyword evidence="1" id="KW-0521">NADP</keyword>
<comment type="similarity">
    <text evidence="1">Belongs to the fatty acyl-CoA reductase family.</text>
</comment>
<protein>
    <recommendedName>
        <fullName evidence="1">Fatty acyl-CoA reductase</fullName>
        <ecNumber evidence="1">1.2.1.84</ecNumber>
    </recommendedName>
</protein>
<dbReference type="PANTHER" id="PTHR11011">
    <property type="entry name" value="MALE STERILITY PROTEIN 2-RELATED"/>
    <property type="match status" value="1"/>
</dbReference>
<evidence type="ECO:0000259" key="2">
    <source>
        <dbReference type="Pfam" id="PF07993"/>
    </source>
</evidence>